<dbReference type="Proteomes" id="UP000604730">
    <property type="component" value="Unassembled WGS sequence"/>
</dbReference>
<comment type="similarity">
    <text evidence="2 9">Belongs to the class-I pyridine nucleotide-disulfide oxidoreductase family.</text>
</comment>
<gene>
    <name evidence="12" type="ORF">JJN12_02340</name>
</gene>
<evidence type="ECO:0000256" key="7">
    <source>
        <dbReference type="ARBA" id="ARBA00023157"/>
    </source>
</evidence>
<feature type="domain" description="Pyridine nucleotide-disulphide oxidoreductase dimerisation" evidence="10">
    <location>
        <begin position="313"/>
        <end position="419"/>
    </location>
</feature>
<accession>A0ABS1IXK5</accession>
<comment type="cofactor">
    <cofactor evidence="1">
        <name>FAD</name>
        <dbReference type="ChEBI" id="CHEBI:57692"/>
    </cofactor>
</comment>
<dbReference type="InterPro" id="IPR016156">
    <property type="entry name" value="FAD/NAD-linked_Rdtase_dimer_sf"/>
</dbReference>
<proteinExistence type="inferred from homology"/>
<dbReference type="PANTHER" id="PTHR22912:SF217">
    <property type="entry name" value="DIHYDROLIPOYL DEHYDROGENASE"/>
    <property type="match status" value="1"/>
</dbReference>
<feature type="domain" description="FAD/NAD(P)-binding" evidence="11">
    <location>
        <begin position="2"/>
        <end position="294"/>
    </location>
</feature>
<dbReference type="InterPro" id="IPR004099">
    <property type="entry name" value="Pyr_nucl-diS_OxRdtase_dimer"/>
</dbReference>
<evidence type="ECO:0000259" key="11">
    <source>
        <dbReference type="Pfam" id="PF07992"/>
    </source>
</evidence>
<comment type="caution">
    <text evidence="12">The sequence shown here is derived from an EMBL/GenBank/DDBJ whole genome shotgun (WGS) entry which is preliminary data.</text>
</comment>
<evidence type="ECO:0000256" key="5">
    <source>
        <dbReference type="ARBA" id="ARBA00023002"/>
    </source>
</evidence>
<dbReference type="Pfam" id="PF07992">
    <property type="entry name" value="Pyr_redox_2"/>
    <property type="match status" value="1"/>
</dbReference>
<evidence type="ECO:0000256" key="1">
    <source>
        <dbReference type="ARBA" id="ARBA00001974"/>
    </source>
</evidence>
<dbReference type="InterPro" id="IPR036188">
    <property type="entry name" value="FAD/NAD-bd_sf"/>
</dbReference>
<dbReference type="SUPFAM" id="SSF51905">
    <property type="entry name" value="FAD/NAD(P)-binding domain"/>
    <property type="match status" value="1"/>
</dbReference>
<evidence type="ECO:0000313" key="12">
    <source>
        <dbReference type="EMBL" id="MBK5896626.1"/>
    </source>
</evidence>
<keyword evidence="6" id="KW-0520">NAD</keyword>
<dbReference type="InterPro" id="IPR012999">
    <property type="entry name" value="Pyr_OxRdtase_I_AS"/>
</dbReference>
<sequence>MYKIAIIGGGPAGYSAAFEAVRYGFSVLLFEMDMLGGTCLNRGCVPTKYLSHVAELYSNINESKRYGIGVEPTGLDYEKTVDESENIVSKLREDLTNNLLQSKITIVKGKAKLLDETHISCNGEVFEAEHIIIATGSKNTDKPFVHCINTDELLSLKHLPDKLIILGGGVSAVEFADIFSSLGTQVDIYIRGKRILRKWSKEIATSVSSVLKKNGVKIHTEADFADIDLTSATVLSVLGRKPNLEGVDEGLVSIADDGGIVVDEYYRTKTKNIFAVGDVIWHSSQLAHVAMEEAKQVVRFIAGETTKKSAVVQCIYTMPEVAVVGLSESEAKEAGIDYISSKQTMYSNARTVIGSTDRGFIKIIADKNTEKIIGAELMCERASDMVGELALAINNGITVSELEGSTRAHPTFYEAVTEALAKLIRN</sequence>
<protein>
    <submittedName>
        <fullName evidence="12">NAD(P)/FAD-dependent oxidoreductase</fullName>
    </submittedName>
</protein>
<keyword evidence="8 9" id="KW-0676">Redox-active center</keyword>
<evidence type="ECO:0000259" key="10">
    <source>
        <dbReference type="Pfam" id="PF02852"/>
    </source>
</evidence>
<dbReference type="Pfam" id="PF02852">
    <property type="entry name" value="Pyr_redox_dim"/>
    <property type="match status" value="1"/>
</dbReference>
<keyword evidence="5 9" id="KW-0560">Oxidoreductase</keyword>
<dbReference type="InterPro" id="IPR050151">
    <property type="entry name" value="Class-I_Pyr_Nuc-Dis_Oxidored"/>
</dbReference>
<dbReference type="PRINTS" id="PR00411">
    <property type="entry name" value="PNDRDTASEI"/>
</dbReference>
<evidence type="ECO:0000256" key="6">
    <source>
        <dbReference type="ARBA" id="ARBA00023027"/>
    </source>
</evidence>
<reference evidence="12 13" key="1">
    <citation type="submission" date="2021-01" db="EMBL/GenBank/DDBJ databases">
        <title>Isolation and description of Catonella massiliensis sp. nov., a novel Catonella species, isolated from a stable periodontitis subject.</title>
        <authorList>
            <person name="Antezack A."/>
            <person name="Boxberger M."/>
            <person name="La Scola B."/>
            <person name="Monnet-Corti V."/>
        </authorList>
    </citation>
    <scope>NUCLEOTIDE SEQUENCE [LARGE SCALE GENOMIC DNA]</scope>
    <source>
        <strain evidence="12 13">Marseille-Q4567</strain>
    </source>
</reference>
<evidence type="ECO:0000256" key="3">
    <source>
        <dbReference type="ARBA" id="ARBA00022630"/>
    </source>
</evidence>
<evidence type="ECO:0000256" key="8">
    <source>
        <dbReference type="ARBA" id="ARBA00023284"/>
    </source>
</evidence>
<dbReference type="PANTHER" id="PTHR22912">
    <property type="entry name" value="DISULFIDE OXIDOREDUCTASE"/>
    <property type="match status" value="1"/>
</dbReference>
<dbReference type="PROSITE" id="PS00076">
    <property type="entry name" value="PYRIDINE_REDOX_1"/>
    <property type="match status" value="1"/>
</dbReference>
<organism evidence="12 13">
    <name type="scientific">Catonella massiliensis</name>
    <dbReference type="NCBI Taxonomy" id="2799636"/>
    <lineage>
        <taxon>Bacteria</taxon>
        <taxon>Bacillati</taxon>
        <taxon>Bacillota</taxon>
        <taxon>Clostridia</taxon>
        <taxon>Lachnospirales</taxon>
        <taxon>Lachnospiraceae</taxon>
        <taxon>Catonella</taxon>
    </lineage>
</organism>
<dbReference type="PRINTS" id="PR00368">
    <property type="entry name" value="FADPNR"/>
</dbReference>
<keyword evidence="3 9" id="KW-0285">Flavoprotein</keyword>
<dbReference type="EMBL" id="JAEPRJ010000001">
    <property type="protein sequence ID" value="MBK5896626.1"/>
    <property type="molecule type" value="Genomic_DNA"/>
</dbReference>
<dbReference type="Gene3D" id="3.30.390.30">
    <property type="match status" value="1"/>
</dbReference>
<name>A0ABS1IXK5_9FIRM</name>
<keyword evidence="4 9" id="KW-0274">FAD</keyword>
<dbReference type="SUPFAM" id="SSF55424">
    <property type="entry name" value="FAD/NAD-linked reductases, dimerisation (C-terminal) domain"/>
    <property type="match status" value="1"/>
</dbReference>
<dbReference type="InterPro" id="IPR023753">
    <property type="entry name" value="FAD/NAD-binding_dom"/>
</dbReference>
<evidence type="ECO:0000256" key="4">
    <source>
        <dbReference type="ARBA" id="ARBA00022827"/>
    </source>
</evidence>
<evidence type="ECO:0000313" key="13">
    <source>
        <dbReference type="Proteomes" id="UP000604730"/>
    </source>
</evidence>
<dbReference type="RefSeq" id="WP_208428186.1">
    <property type="nucleotide sequence ID" value="NZ_JAEPRJ010000001.1"/>
</dbReference>
<keyword evidence="13" id="KW-1185">Reference proteome</keyword>
<keyword evidence="7" id="KW-1015">Disulfide bond</keyword>
<evidence type="ECO:0000256" key="9">
    <source>
        <dbReference type="RuleBase" id="RU003691"/>
    </source>
</evidence>
<dbReference type="Gene3D" id="3.50.50.60">
    <property type="entry name" value="FAD/NAD(P)-binding domain"/>
    <property type="match status" value="2"/>
</dbReference>
<evidence type="ECO:0000256" key="2">
    <source>
        <dbReference type="ARBA" id="ARBA00007532"/>
    </source>
</evidence>